<name>A0ABN9NVJ8_9MYCO</name>
<accession>A0ABN9NVJ8</accession>
<reference evidence="3 4" key="1">
    <citation type="submission" date="2023-08" db="EMBL/GenBank/DDBJ databases">
        <authorList>
            <person name="Folkvardsen B D."/>
            <person name="Norman A."/>
        </authorList>
    </citation>
    <scope>NUCLEOTIDE SEQUENCE [LARGE SCALE GENOMIC DNA]</scope>
    <source>
        <strain evidence="3 4">Mu0053</strain>
    </source>
</reference>
<dbReference type="GO" id="GO:0051213">
    <property type="term" value="F:dioxygenase activity"/>
    <property type="evidence" value="ECO:0007669"/>
    <property type="project" value="UniProtKB-KW"/>
</dbReference>
<dbReference type="InterPro" id="IPR032710">
    <property type="entry name" value="NTF2-like_dom_sf"/>
</dbReference>
<dbReference type="Pfam" id="PF00866">
    <property type="entry name" value="Ring_hydroxyl_B"/>
    <property type="match status" value="1"/>
</dbReference>
<dbReference type="NCBIfam" id="NF007479">
    <property type="entry name" value="PRK10069.1"/>
    <property type="match status" value="1"/>
</dbReference>
<dbReference type="SUPFAM" id="SSF54427">
    <property type="entry name" value="NTF2-like"/>
    <property type="match status" value="1"/>
</dbReference>
<sequence length="172" mass="20033">MVANVEQQLFLRSEMEDFLFAEAELLDDGEFHKWLEMCSEDIRYIIPVRLSRERANGDGTSTAMTHWDDDFLGLQLRVLRLDTEYAWAEDPPSRVRRHVSNVRVSPKAGTDEYDVRSNLLLFRNRGDSPQHDLISAERQDVIRRGQMGLRLARRRVVLDHAVLGTHNLAHFF</sequence>
<evidence type="ECO:0000313" key="3">
    <source>
        <dbReference type="EMBL" id="CAJ1511186.1"/>
    </source>
</evidence>
<dbReference type="Gene3D" id="3.10.450.50">
    <property type="match status" value="1"/>
</dbReference>
<keyword evidence="3" id="KW-0223">Dioxygenase</keyword>
<dbReference type="PANTHER" id="PTHR41534">
    <property type="entry name" value="BLR3401 PROTEIN"/>
    <property type="match status" value="1"/>
</dbReference>
<evidence type="ECO:0000256" key="2">
    <source>
        <dbReference type="ARBA" id="ARBA00023002"/>
    </source>
</evidence>
<dbReference type="PANTHER" id="PTHR41534:SF2">
    <property type="entry name" value="3-PHENYLPROPIONATE_CINNAMIC ACID DIOXYGENASE SUBUNIT BETA"/>
    <property type="match status" value="1"/>
</dbReference>
<dbReference type="EC" id="1.14.-.-" evidence="3"/>
<dbReference type="CDD" id="cd00667">
    <property type="entry name" value="ring_hydroxylating_dioxygenases_beta"/>
    <property type="match status" value="1"/>
</dbReference>
<proteinExistence type="inferred from homology"/>
<keyword evidence="2 3" id="KW-0560">Oxidoreductase</keyword>
<gene>
    <name evidence="3" type="ORF">MU0053_005103</name>
</gene>
<evidence type="ECO:0000256" key="1">
    <source>
        <dbReference type="ARBA" id="ARBA00009570"/>
    </source>
</evidence>
<evidence type="ECO:0000313" key="4">
    <source>
        <dbReference type="Proteomes" id="UP001190465"/>
    </source>
</evidence>
<dbReference type="RefSeq" id="WP_308480341.1">
    <property type="nucleotide sequence ID" value="NZ_OY726397.1"/>
</dbReference>
<dbReference type="Proteomes" id="UP001190465">
    <property type="component" value="Chromosome"/>
</dbReference>
<protein>
    <submittedName>
        <fullName evidence="3">Aromatic-ring-hydroxylating dioxygenase subunit beta</fullName>
        <ecNumber evidence="3">1.14.-.-</ecNumber>
    </submittedName>
</protein>
<comment type="similarity">
    <text evidence="1">Belongs to the bacterial ring-hydroxylating dioxygenase beta subunit family.</text>
</comment>
<dbReference type="EMBL" id="OY726397">
    <property type="protein sequence ID" value="CAJ1511186.1"/>
    <property type="molecule type" value="Genomic_DNA"/>
</dbReference>
<keyword evidence="4" id="KW-1185">Reference proteome</keyword>
<organism evidence="3 4">
    <name type="scientific">[Mycobacterium] burgundiense</name>
    <dbReference type="NCBI Taxonomy" id="3064286"/>
    <lineage>
        <taxon>Bacteria</taxon>
        <taxon>Bacillati</taxon>
        <taxon>Actinomycetota</taxon>
        <taxon>Actinomycetes</taxon>
        <taxon>Mycobacteriales</taxon>
        <taxon>Mycobacteriaceae</taxon>
        <taxon>Mycolicibacterium</taxon>
    </lineage>
</organism>
<dbReference type="InterPro" id="IPR000391">
    <property type="entry name" value="Rng_hydr_dOase-bsu"/>
</dbReference>